<evidence type="ECO:0000313" key="2">
    <source>
        <dbReference type="EMBL" id="BAF45391.1"/>
    </source>
</evidence>
<geneLocation type="plasmid" evidence="2">
    <name>pNC500</name>
</geneLocation>
<reference evidence="2" key="1">
    <citation type="journal article" date="2007" name="Appl. Microbiol. Biotechnol.">
        <title>Analysis of the 7.6-kb cryptic plasmid pNC500 from Rhodococcus rhodochrous B-276 and construction of Rhodococcus-E. coli shuttle vector.</title>
        <authorList>
            <person name="Matsui T."/>
            <person name="Saeki H."/>
            <person name="Shinzato N."/>
            <person name="Matsuda H."/>
        </authorList>
    </citation>
    <scope>NUCLEOTIDE SEQUENCE</scope>
    <source>
        <strain evidence="2">B-276</strain>
        <plasmid evidence="2">pNC500</plasmid>
    </source>
</reference>
<accession>A2A143</accession>
<proteinExistence type="predicted"/>
<feature type="region of interest" description="Disordered" evidence="1">
    <location>
        <begin position="117"/>
        <end position="143"/>
    </location>
</feature>
<keyword evidence="2" id="KW-0614">Plasmid</keyword>
<protein>
    <submittedName>
        <fullName evidence="2">Uncharacterized protein</fullName>
    </submittedName>
</protein>
<organism evidence="2">
    <name type="scientific">Rhodococcus rhodochrous</name>
    <dbReference type="NCBI Taxonomy" id="1829"/>
    <lineage>
        <taxon>Bacteria</taxon>
        <taxon>Bacillati</taxon>
        <taxon>Actinomycetota</taxon>
        <taxon>Actinomycetes</taxon>
        <taxon>Mycobacteriales</taxon>
        <taxon>Nocardiaceae</taxon>
        <taxon>Rhodococcus</taxon>
    </lineage>
</organism>
<evidence type="ECO:0000256" key="1">
    <source>
        <dbReference type="SAM" id="MobiDB-lite"/>
    </source>
</evidence>
<dbReference type="AlphaFoldDB" id="A2A143"/>
<dbReference type="EMBL" id="AB266604">
    <property type="protein sequence ID" value="BAF45391.1"/>
    <property type="molecule type" value="Genomic_DNA"/>
</dbReference>
<name>A2A143_RHORH</name>
<sequence>MTGNHDLPKLTIKEAVDATQTSESTIKRRLRAGAFPNAAQTADGRWMIPLGDLSAAGLRPGRMAAPDPVPTSADRVRDLAAENAELRQRLAVAEALASERNRIIDVQQQMLRMLEARPVSAPEPTDAAEDPPPIPAPAADSRAVTGALARIRRRLLG</sequence>